<dbReference type="GeneID" id="40315967"/>
<evidence type="ECO:0000313" key="2">
    <source>
        <dbReference type="EMBL" id="RNF25333.1"/>
    </source>
</evidence>
<comment type="caution">
    <text evidence="2">The sequence shown here is derived from an EMBL/GenBank/DDBJ whole genome shotgun (WGS) entry which is preliminary data.</text>
</comment>
<feature type="region of interest" description="Disordered" evidence="1">
    <location>
        <begin position="95"/>
        <end position="129"/>
    </location>
</feature>
<gene>
    <name evidence="2" type="ORF">Tco025E_02356</name>
</gene>
<reference evidence="2 3" key="1">
    <citation type="journal article" date="2018" name="BMC Genomics">
        <title>Genomic comparison of Trypanosoma conorhini and Trypanosoma rangeli to Trypanosoma cruzi strains of high and low virulence.</title>
        <authorList>
            <person name="Bradwell K.R."/>
            <person name="Koparde V.N."/>
            <person name="Matveyev A.V."/>
            <person name="Serrano M.G."/>
            <person name="Alves J.M."/>
            <person name="Parikh H."/>
            <person name="Huang B."/>
            <person name="Lee V."/>
            <person name="Espinosa-Alvarez O."/>
            <person name="Ortiz P.A."/>
            <person name="Costa-Martins A.G."/>
            <person name="Teixeira M.M."/>
            <person name="Buck G.A."/>
        </authorList>
    </citation>
    <scope>NUCLEOTIDE SEQUENCE [LARGE SCALE GENOMIC DNA]</scope>
    <source>
        <strain evidence="2 3">025E</strain>
    </source>
</reference>
<dbReference type="SUPFAM" id="SSF69322">
    <property type="entry name" value="Tricorn protease domain 2"/>
    <property type="match status" value="1"/>
</dbReference>
<name>A0A3R7NXI0_9TRYP</name>
<sequence>MTGFFSPSCTYSTDRWESGFSADTIFKQPQTVEDRFIGIADSKKFLHDPHDTCTHAADSGAEARYRRTLASKMGLGGGGLMQFDNKEHASKFPRLELDGGGSHLVPPGPMNREAKTPEKGGRPQPSMRNADFLTQTDEEPHDGFHTPPSTPVKNRIDGVRIRFQSYHGTTSAVSSPMPASTAHLDVGDDCRTPPGLSRKCGMRSQELRTSAVEVSPSIGSPYNWTQRGDAHWTTPVRNSVGVASLGYGPRGSDAVGAVTTSPNPGRNANFHSASSPQLRTPVRNENHILQAESPGGHTGNVAALQGVSPVSRRSVFYSHHVAQHLKLKRCCRVLAAEGLSLCDSQGRPTFSPLSWGYMGAVVALQRSVYLWQESVEACLLFETPAGSTLVTAVTSSRRPTEVGDLYLAIGMSDGAIVVLKYHVGDGVSIGWSGSQTMPPGVMAEERNQTFFKGSMSHVSTLHVVGHVLYSGCMDGTLTVRNLRDGSVSWHTSTEVMDRGLFTYKSFPVEYSVTIGAPIYKVEVAPDGEHIAVGTTDSLFVYQTNSMGPGNRTRCRVVFSGASQPVRAFCWWTLPFNTSNDSAVETHHIPSSGGKFDFLHSVLIYGGGSDGSVLSAYCVGSRCHKAMYCLPAPILAIVSSDTSEEIIVSVDASDVEVGHVRHAEESEAAPATDGSVNINVYDANDSRLGNFNSWGFSDSSGEEEEIHHVSYVDRHDPIWFTQQSHHRIHGSRAGGIASGNASVQGHHLFLGMEAAGAPPALPHMRSPPSDSTEGVSLLQLFRLKDGGASFERLGGLCGLNIASLYMALSPDGSLLSTAGSELKLRIWRDCKSRSPERVAQCAFR</sequence>
<accession>A0A3R7NXI0</accession>
<feature type="compositionally biased region" description="Basic and acidic residues" evidence="1">
    <location>
        <begin position="112"/>
        <end position="121"/>
    </location>
</feature>
<dbReference type="OrthoDB" id="242287at2759"/>
<evidence type="ECO:0000313" key="3">
    <source>
        <dbReference type="Proteomes" id="UP000284403"/>
    </source>
</evidence>
<dbReference type="Gene3D" id="2.130.10.10">
    <property type="entry name" value="YVTN repeat-like/Quinoprotein amine dehydrogenase"/>
    <property type="match status" value="1"/>
</dbReference>
<dbReference type="RefSeq" id="XP_029230694.1">
    <property type="nucleotide sequence ID" value="XM_029369284.1"/>
</dbReference>
<proteinExistence type="predicted"/>
<dbReference type="InterPro" id="IPR015943">
    <property type="entry name" value="WD40/YVTN_repeat-like_dom_sf"/>
</dbReference>
<evidence type="ECO:0000256" key="1">
    <source>
        <dbReference type="SAM" id="MobiDB-lite"/>
    </source>
</evidence>
<protein>
    <submittedName>
        <fullName evidence="2">Uncharacterized protein</fullName>
    </submittedName>
</protein>
<organism evidence="2 3">
    <name type="scientific">Trypanosoma conorhini</name>
    <dbReference type="NCBI Taxonomy" id="83891"/>
    <lineage>
        <taxon>Eukaryota</taxon>
        <taxon>Discoba</taxon>
        <taxon>Euglenozoa</taxon>
        <taxon>Kinetoplastea</taxon>
        <taxon>Metakinetoplastina</taxon>
        <taxon>Trypanosomatida</taxon>
        <taxon>Trypanosomatidae</taxon>
        <taxon>Trypanosoma</taxon>
    </lineage>
</organism>
<dbReference type="EMBL" id="MKKU01000088">
    <property type="protein sequence ID" value="RNF25333.1"/>
    <property type="molecule type" value="Genomic_DNA"/>
</dbReference>
<keyword evidence="3" id="KW-1185">Reference proteome</keyword>
<dbReference type="Proteomes" id="UP000284403">
    <property type="component" value="Unassembled WGS sequence"/>
</dbReference>
<dbReference type="AlphaFoldDB" id="A0A3R7NXI0"/>